<dbReference type="SUPFAM" id="SSF103473">
    <property type="entry name" value="MFS general substrate transporter"/>
    <property type="match status" value="1"/>
</dbReference>
<evidence type="ECO:0000256" key="1">
    <source>
        <dbReference type="ARBA" id="ARBA00004651"/>
    </source>
</evidence>
<dbReference type="PANTHER" id="PTHR43414:SF6">
    <property type="entry name" value="MULTIDRUG RESISTANCE PROTEIN MDTG"/>
    <property type="match status" value="1"/>
</dbReference>
<sequence>MGFAEFKKKFQFKKTSNLELHPDAQSFLRGRRLIFVAMKSYSQAKGYTNYFTENSGDDVNYDPIPGIIDGHLLSLFVSEADPRFRTLSTQDTSASTLTRSSTKFFKAMLKWAKDEGFSFDHPLGSTLQVSDVNPTDTESHALMVIQLADIIQWSFVEFERSLPISEVDESEVDSAFLSEEVAVATGIYGDETVALHDVSKDLRTEPNIFNTGVFGYCIAAAVCAFGLGLINIAQVTHLKNHMKFMGLAIENWQYTLFVSVFNIVQFFASVILQGPVSERIGRKWTFIFVAIWYALTDMCFIWINGRDGGYWAIVAVRAASGIAALIAPLGYLCVSDLSPPKSRTLSLCLYTAAIYFGIAFSPLVNRALVNHFIPDSPTDDDYINVLKWAGIYAMCARVVSALIAIFFTKESSPIILANRELKAQAKKDKASGVVKSPKEGVEMTEAKEEATEESTEKDHFKHSKFWGVFKMLFTNKDFILLFISYTMCVGAYSVVRDLNLAWMMDMPIDDLWINFTDATQPIDASSWPYSYLLSFKSEYPKWLSNYQFVSSLWIYGFMVFFSIFVGPWFTRRAGEMNLTFIGHAMNLIGMVLQGITPPLVDNVWASAVFSVIGAFSEACAHPAFLYMLSLFSLPSNRGSVTGISQIGNSIGRAIPTLLIGFTFDALETVGPVTVNVTGFGDVVIGEFALDGSKGYTTYLTAIPMVVLGVICQMFAKVPILRHELDFRQSFIEEVKKHTRHSSVMDLDKFTRIRNFSIAESTLHKTSDSGSVSKL</sequence>
<dbReference type="Pfam" id="PF07690">
    <property type="entry name" value="MFS_1"/>
    <property type="match status" value="1"/>
</dbReference>
<evidence type="ECO:0000256" key="4">
    <source>
        <dbReference type="ARBA" id="ARBA00022692"/>
    </source>
</evidence>
<keyword evidence="3" id="KW-1003">Cell membrane</keyword>
<dbReference type="Proteomes" id="UP001057375">
    <property type="component" value="Unassembled WGS sequence"/>
</dbReference>
<feature type="transmembrane region" description="Helical" evidence="7">
    <location>
        <begin position="309"/>
        <end position="332"/>
    </location>
</feature>
<accession>A0ABQ5KV38</accession>
<protein>
    <submittedName>
        <fullName evidence="8">Major facilitator superfamily like protein</fullName>
    </submittedName>
</protein>
<evidence type="ECO:0000256" key="2">
    <source>
        <dbReference type="ARBA" id="ARBA00022448"/>
    </source>
</evidence>
<dbReference type="EMBL" id="BQXS01011182">
    <property type="protein sequence ID" value="GKT36282.1"/>
    <property type="molecule type" value="Genomic_DNA"/>
</dbReference>
<keyword evidence="9" id="KW-1185">Reference proteome</keyword>
<evidence type="ECO:0000256" key="5">
    <source>
        <dbReference type="ARBA" id="ARBA00022989"/>
    </source>
</evidence>
<evidence type="ECO:0000256" key="6">
    <source>
        <dbReference type="ARBA" id="ARBA00023136"/>
    </source>
</evidence>
<feature type="transmembrane region" description="Helical" evidence="7">
    <location>
        <begin position="607"/>
        <end position="628"/>
    </location>
</feature>
<feature type="transmembrane region" description="Helical" evidence="7">
    <location>
        <begin position="577"/>
        <end position="595"/>
    </location>
</feature>
<evidence type="ECO:0000313" key="9">
    <source>
        <dbReference type="Proteomes" id="UP001057375"/>
    </source>
</evidence>
<keyword evidence="5 7" id="KW-1133">Transmembrane helix</keyword>
<feature type="transmembrane region" description="Helical" evidence="7">
    <location>
        <begin position="478"/>
        <end position="495"/>
    </location>
</feature>
<reference evidence="8" key="1">
    <citation type="submission" date="2022-03" db="EMBL/GenBank/DDBJ databases">
        <title>Draft genome sequence of Aduncisulcus paluster, a free-living microaerophilic Fornicata.</title>
        <authorList>
            <person name="Yuyama I."/>
            <person name="Kume K."/>
            <person name="Tamura T."/>
            <person name="Inagaki Y."/>
            <person name="Hashimoto T."/>
        </authorList>
    </citation>
    <scope>NUCLEOTIDE SEQUENCE</scope>
    <source>
        <strain evidence="8">NY0171</strain>
    </source>
</reference>
<organism evidence="8 9">
    <name type="scientific">Aduncisulcus paluster</name>
    <dbReference type="NCBI Taxonomy" id="2918883"/>
    <lineage>
        <taxon>Eukaryota</taxon>
        <taxon>Metamonada</taxon>
        <taxon>Carpediemonas-like organisms</taxon>
        <taxon>Aduncisulcus</taxon>
    </lineage>
</organism>
<dbReference type="InterPro" id="IPR036259">
    <property type="entry name" value="MFS_trans_sf"/>
</dbReference>
<feature type="transmembrane region" description="Helical" evidence="7">
    <location>
        <begin position="284"/>
        <end position="303"/>
    </location>
</feature>
<dbReference type="PANTHER" id="PTHR43414">
    <property type="entry name" value="MULTIDRUG RESISTANCE PROTEIN MDTG"/>
    <property type="match status" value="1"/>
</dbReference>
<feature type="transmembrane region" description="Helical" evidence="7">
    <location>
        <begin position="385"/>
        <end position="407"/>
    </location>
</feature>
<feature type="transmembrane region" description="Helical" evidence="7">
    <location>
        <begin position="552"/>
        <end position="570"/>
    </location>
</feature>
<proteinExistence type="predicted"/>
<keyword evidence="6 7" id="KW-0472">Membrane</keyword>
<dbReference type="Gene3D" id="1.20.1250.20">
    <property type="entry name" value="MFS general substrate transporter like domains"/>
    <property type="match status" value="1"/>
</dbReference>
<comment type="caution">
    <text evidence="8">The sequence shown here is derived from an EMBL/GenBank/DDBJ whole genome shotgun (WGS) entry which is preliminary data.</text>
</comment>
<dbReference type="InterPro" id="IPR011701">
    <property type="entry name" value="MFS"/>
</dbReference>
<evidence type="ECO:0000313" key="8">
    <source>
        <dbReference type="EMBL" id="GKT36282.1"/>
    </source>
</evidence>
<feature type="transmembrane region" description="Helical" evidence="7">
    <location>
        <begin position="213"/>
        <end position="232"/>
    </location>
</feature>
<evidence type="ECO:0000256" key="3">
    <source>
        <dbReference type="ARBA" id="ARBA00022475"/>
    </source>
</evidence>
<comment type="subcellular location">
    <subcellularLocation>
        <location evidence="1">Cell membrane</location>
        <topology evidence="1">Multi-pass membrane protein</topology>
    </subcellularLocation>
</comment>
<name>A0ABQ5KV38_9EUKA</name>
<gene>
    <name evidence="8" type="ORF">ADUPG1_009278</name>
</gene>
<feature type="transmembrane region" description="Helical" evidence="7">
    <location>
        <begin position="252"/>
        <end position="272"/>
    </location>
</feature>
<keyword evidence="2" id="KW-0813">Transport</keyword>
<feature type="transmembrane region" description="Helical" evidence="7">
    <location>
        <begin position="344"/>
        <end position="365"/>
    </location>
</feature>
<keyword evidence="4 7" id="KW-0812">Transmembrane</keyword>
<evidence type="ECO:0000256" key="7">
    <source>
        <dbReference type="SAM" id="Phobius"/>
    </source>
</evidence>